<dbReference type="GO" id="GO:0006260">
    <property type="term" value="P:DNA replication"/>
    <property type="evidence" value="ECO:0007669"/>
    <property type="project" value="UniProtKB-KW"/>
</dbReference>
<dbReference type="PROSITE" id="PS51462">
    <property type="entry name" value="NUDIX"/>
    <property type="match status" value="1"/>
</dbReference>
<keyword evidence="6" id="KW-0227">DNA damage</keyword>
<dbReference type="GO" id="GO:0006281">
    <property type="term" value="P:DNA repair"/>
    <property type="evidence" value="ECO:0007669"/>
    <property type="project" value="UniProtKB-KW"/>
</dbReference>
<dbReference type="GO" id="GO:0008413">
    <property type="term" value="F:8-oxo-7,8-dihydroguanosine triphosphate pyrophosphatase activity"/>
    <property type="evidence" value="ECO:0007669"/>
    <property type="project" value="TreeGrafter"/>
</dbReference>
<dbReference type="InterPro" id="IPR000086">
    <property type="entry name" value="NUDIX_hydrolase_dom"/>
</dbReference>
<evidence type="ECO:0000313" key="13">
    <source>
        <dbReference type="EMBL" id="OGM20542.1"/>
    </source>
</evidence>
<dbReference type="Pfam" id="PF00293">
    <property type="entry name" value="NUDIX"/>
    <property type="match status" value="1"/>
</dbReference>
<keyword evidence="4" id="KW-0235">DNA replication</keyword>
<organism evidence="13 14">
    <name type="scientific">Candidatus Woesebacteria bacterium RIFCSPHIGHO2_01_FULL_38_9</name>
    <dbReference type="NCBI Taxonomy" id="1802492"/>
    <lineage>
        <taxon>Bacteria</taxon>
        <taxon>Candidatus Woeseibacteriota</taxon>
    </lineage>
</organism>
<evidence type="ECO:0000256" key="4">
    <source>
        <dbReference type="ARBA" id="ARBA00022705"/>
    </source>
</evidence>
<dbReference type="Gene3D" id="3.90.79.10">
    <property type="entry name" value="Nucleoside Triphosphate Pyrophosphohydrolase"/>
    <property type="match status" value="1"/>
</dbReference>
<comment type="catalytic activity">
    <reaction evidence="10">
        <text>8-oxo-dGTP + H2O = 8-oxo-dGMP + diphosphate + H(+)</text>
        <dbReference type="Rhea" id="RHEA:31575"/>
        <dbReference type="ChEBI" id="CHEBI:15377"/>
        <dbReference type="ChEBI" id="CHEBI:15378"/>
        <dbReference type="ChEBI" id="CHEBI:33019"/>
        <dbReference type="ChEBI" id="CHEBI:63224"/>
        <dbReference type="ChEBI" id="CHEBI:77896"/>
        <dbReference type="EC" id="3.6.1.55"/>
    </reaction>
</comment>
<sequence length="150" mass="17225">MRKKIKPVEKDISTHVVAVFAFVEKDGKVLLAKRSKYDPQTPGVWFIPGGKVDMGDEKDIIEKTLKREVMEEVGIEIEDEITFVGDEGFFRVSGHHVVGMTFLCKWKKGRAKPLEGQEEVKWFTKKELQSFSGLPVYFKPQVQKLLQILE</sequence>
<accession>A0A1F7XZT7</accession>
<reference evidence="13 14" key="1">
    <citation type="journal article" date="2016" name="Nat. Commun.">
        <title>Thousands of microbial genomes shed light on interconnected biogeochemical processes in an aquifer system.</title>
        <authorList>
            <person name="Anantharaman K."/>
            <person name="Brown C.T."/>
            <person name="Hug L.A."/>
            <person name="Sharon I."/>
            <person name="Castelle C.J."/>
            <person name="Probst A.J."/>
            <person name="Thomas B.C."/>
            <person name="Singh A."/>
            <person name="Wilkins M.J."/>
            <person name="Karaoz U."/>
            <person name="Brodie E.L."/>
            <person name="Williams K.H."/>
            <person name="Hubbard S.S."/>
            <person name="Banfield J.F."/>
        </authorList>
    </citation>
    <scope>NUCLEOTIDE SEQUENCE [LARGE SCALE GENOMIC DNA]</scope>
</reference>
<dbReference type="PRINTS" id="PR00502">
    <property type="entry name" value="NUDIXFAMILY"/>
</dbReference>
<evidence type="ECO:0000256" key="10">
    <source>
        <dbReference type="ARBA" id="ARBA00035861"/>
    </source>
</evidence>
<evidence type="ECO:0000256" key="2">
    <source>
        <dbReference type="ARBA" id="ARBA00005582"/>
    </source>
</evidence>
<keyword evidence="8" id="KW-0460">Magnesium</keyword>
<dbReference type="GO" id="GO:0035539">
    <property type="term" value="F:8-oxo-7,8-dihydrodeoxyguanosine triphosphate pyrophosphatase activity"/>
    <property type="evidence" value="ECO:0007669"/>
    <property type="project" value="UniProtKB-EC"/>
</dbReference>
<evidence type="ECO:0000256" key="6">
    <source>
        <dbReference type="ARBA" id="ARBA00022763"/>
    </source>
</evidence>
<dbReference type="InterPro" id="IPR047127">
    <property type="entry name" value="MutT-like"/>
</dbReference>
<dbReference type="GO" id="GO:0046872">
    <property type="term" value="F:metal ion binding"/>
    <property type="evidence" value="ECO:0007669"/>
    <property type="project" value="UniProtKB-KW"/>
</dbReference>
<dbReference type="InterPro" id="IPR020476">
    <property type="entry name" value="Nudix_hydrolase"/>
</dbReference>
<name>A0A1F7XZT7_9BACT</name>
<dbReference type="Proteomes" id="UP000178419">
    <property type="component" value="Unassembled WGS sequence"/>
</dbReference>
<evidence type="ECO:0000256" key="9">
    <source>
        <dbReference type="ARBA" id="ARBA00023204"/>
    </source>
</evidence>
<evidence type="ECO:0000256" key="8">
    <source>
        <dbReference type="ARBA" id="ARBA00022842"/>
    </source>
</evidence>
<comment type="cofactor">
    <cofactor evidence="1">
        <name>Mg(2+)</name>
        <dbReference type="ChEBI" id="CHEBI:18420"/>
    </cofactor>
</comment>
<dbReference type="GO" id="GO:0044715">
    <property type="term" value="F:8-oxo-dGDP phosphatase activity"/>
    <property type="evidence" value="ECO:0007669"/>
    <property type="project" value="TreeGrafter"/>
</dbReference>
<evidence type="ECO:0000256" key="5">
    <source>
        <dbReference type="ARBA" id="ARBA00022723"/>
    </source>
</evidence>
<dbReference type="EC" id="3.6.1.55" evidence="11"/>
<protein>
    <recommendedName>
        <fullName evidence="11">8-oxo-dGTP diphosphatase</fullName>
        <ecNumber evidence="11">3.6.1.55</ecNumber>
    </recommendedName>
</protein>
<keyword evidence="9" id="KW-0234">DNA repair</keyword>
<keyword evidence="3" id="KW-0515">Mutator protein</keyword>
<dbReference type="InterPro" id="IPR015797">
    <property type="entry name" value="NUDIX_hydrolase-like_dom_sf"/>
</dbReference>
<comment type="similarity">
    <text evidence="2">Belongs to the Nudix hydrolase family.</text>
</comment>
<comment type="caution">
    <text evidence="13">The sequence shown here is derived from an EMBL/GenBank/DDBJ whole genome shotgun (WGS) entry which is preliminary data.</text>
</comment>
<keyword evidence="5" id="KW-0479">Metal-binding</keyword>
<dbReference type="PANTHER" id="PTHR47707:SF1">
    <property type="entry name" value="NUDIX HYDROLASE FAMILY PROTEIN"/>
    <property type="match status" value="1"/>
</dbReference>
<evidence type="ECO:0000256" key="7">
    <source>
        <dbReference type="ARBA" id="ARBA00022801"/>
    </source>
</evidence>
<keyword evidence="7" id="KW-0378">Hydrolase</keyword>
<proteinExistence type="inferred from homology"/>
<gene>
    <name evidence="13" type="ORF">A2714_04105</name>
</gene>
<dbReference type="PANTHER" id="PTHR47707">
    <property type="entry name" value="8-OXO-DGTP DIPHOSPHATASE"/>
    <property type="match status" value="1"/>
</dbReference>
<evidence type="ECO:0000259" key="12">
    <source>
        <dbReference type="PROSITE" id="PS51462"/>
    </source>
</evidence>
<dbReference type="AlphaFoldDB" id="A0A1F7XZT7"/>
<evidence type="ECO:0000256" key="11">
    <source>
        <dbReference type="ARBA" id="ARBA00038905"/>
    </source>
</evidence>
<evidence type="ECO:0000256" key="1">
    <source>
        <dbReference type="ARBA" id="ARBA00001946"/>
    </source>
</evidence>
<dbReference type="SUPFAM" id="SSF55811">
    <property type="entry name" value="Nudix"/>
    <property type="match status" value="1"/>
</dbReference>
<evidence type="ECO:0000313" key="14">
    <source>
        <dbReference type="Proteomes" id="UP000178419"/>
    </source>
</evidence>
<feature type="domain" description="Nudix hydrolase" evidence="12">
    <location>
        <begin position="12"/>
        <end position="148"/>
    </location>
</feature>
<dbReference type="EMBL" id="MGGE01000040">
    <property type="protein sequence ID" value="OGM20542.1"/>
    <property type="molecule type" value="Genomic_DNA"/>
</dbReference>
<evidence type="ECO:0000256" key="3">
    <source>
        <dbReference type="ARBA" id="ARBA00022457"/>
    </source>
</evidence>
<dbReference type="GO" id="GO:0044716">
    <property type="term" value="F:8-oxo-GDP phosphatase activity"/>
    <property type="evidence" value="ECO:0007669"/>
    <property type="project" value="TreeGrafter"/>
</dbReference>